<reference evidence="5 6" key="1">
    <citation type="submission" date="2024-03" db="EMBL/GenBank/DDBJ databases">
        <title>High-quality draft genome sequencing of Tistrella sp. BH-R2-4.</title>
        <authorList>
            <person name="Dong C."/>
        </authorList>
    </citation>
    <scope>NUCLEOTIDE SEQUENCE [LARGE SCALE GENOMIC DNA]</scope>
    <source>
        <strain evidence="5 6">BH-R2-4</strain>
    </source>
</reference>
<dbReference type="InterPro" id="IPR009050">
    <property type="entry name" value="Globin-like_sf"/>
</dbReference>
<keyword evidence="1 3" id="KW-0807">Transducer</keyword>
<evidence type="ECO:0000256" key="1">
    <source>
        <dbReference type="ARBA" id="ARBA00023224"/>
    </source>
</evidence>
<evidence type="ECO:0000313" key="6">
    <source>
        <dbReference type="Proteomes" id="UP001413721"/>
    </source>
</evidence>
<dbReference type="InterPro" id="IPR012292">
    <property type="entry name" value="Globin/Proto"/>
</dbReference>
<dbReference type="RefSeq" id="WP_345937895.1">
    <property type="nucleotide sequence ID" value="NZ_JBBKTW010000006.1"/>
</dbReference>
<protein>
    <submittedName>
        <fullName evidence="5">Globin-coupled sensor protein</fullName>
    </submittedName>
</protein>
<dbReference type="InterPro" id="IPR004090">
    <property type="entry name" value="Chemotax_Me-accpt_rcpt"/>
</dbReference>
<dbReference type="Gene3D" id="1.10.287.950">
    <property type="entry name" value="Methyl-accepting chemotaxis protein"/>
    <property type="match status" value="1"/>
</dbReference>
<proteinExistence type="inferred from homology"/>
<sequence length="451" mass="47444">MTIQSLDADQRRRCTAFDVTDEDLRLLSARRGEIERRLPALLDALHKRFAGWPEIQRALMDPQVHSVRLSHWIRVASGRLDDGFAASARALAQAFYDHGVPGYAVAICHSTVSGAILDDLTAPAGTRGGLFGHNRRSGDAEAYRRALGKIAWLDLEALLETYDQATRESKQRAMAALAATFDARMGQVVQNLGRSGDDVGQAASRIATMAETSVQGSSNAAGLAEETAENVQTVASATEELAASVAEVGSQVAQSAKMAGRAVDDARRTDGVVQTLSEAAGRIDEVVTLINNIAKQTNLLALNATIEAARAGEAGRGFAVVAGEVKNLANQTATATDDIGRQIAQVQQATRDVVEAIRGIASGIGDINSISSAVAAAVEEQVATTREIARSIQQAATGNRRVSELMAGIRDGSTASREVAGQLGTAVSTLANQSTALRSAVDDFLKDVKAT</sequence>
<dbReference type="Pfam" id="PF11563">
    <property type="entry name" value="Protoglobin"/>
    <property type="match status" value="1"/>
</dbReference>
<dbReference type="Proteomes" id="UP001413721">
    <property type="component" value="Unassembled WGS sequence"/>
</dbReference>
<gene>
    <name evidence="5" type="ORF">WG926_17310</name>
</gene>
<dbReference type="EMBL" id="JBBKTW010000006">
    <property type="protein sequence ID" value="MEN2990081.1"/>
    <property type="molecule type" value="Genomic_DNA"/>
</dbReference>
<accession>A0ABU9YN40</accession>
<dbReference type="PRINTS" id="PR00260">
    <property type="entry name" value="CHEMTRNSDUCR"/>
</dbReference>
<dbReference type="InterPro" id="IPR039379">
    <property type="entry name" value="Protoglobin_sensor_dom"/>
</dbReference>
<evidence type="ECO:0000256" key="2">
    <source>
        <dbReference type="ARBA" id="ARBA00029447"/>
    </source>
</evidence>
<dbReference type="Gene3D" id="1.10.490.10">
    <property type="entry name" value="Globins"/>
    <property type="match status" value="1"/>
</dbReference>
<dbReference type="Pfam" id="PF00015">
    <property type="entry name" value="MCPsignal"/>
    <property type="match status" value="1"/>
</dbReference>
<dbReference type="SMART" id="SM00283">
    <property type="entry name" value="MA"/>
    <property type="match status" value="1"/>
</dbReference>
<dbReference type="PROSITE" id="PS50111">
    <property type="entry name" value="CHEMOTAXIS_TRANSDUC_2"/>
    <property type="match status" value="1"/>
</dbReference>
<organism evidence="5 6">
    <name type="scientific">Tistrella arctica</name>
    <dbReference type="NCBI Taxonomy" id="3133430"/>
    <lineage>
        <taxon>Bacteria</taxon>
        <taxon>Pseudomonadati</taxon>
        <taxon>Pseudomonadota</taxon>
        <taxon>Alphaproteobacteria</taxon>
        <taxon>Geminicoccales</taxon>
        <taxon>Geminicoccaceae</taxon>
        <taxon>Tistrella</taxon>
    </lineage>
</organism>
<evidence type="ECO:0000256" key="3">
    <source>
        <dbReference type="PROSITE-ProRule" id="PRU00284"/>
    </source>
</evidence>
<dbReference type="InterPro" id="IPR044398">
    <property type="entry name" value="Globin-sensor_dom"/>
</dbReference>
<comment type="similarity">
    <text evidence="2">Belongs to the methyl-accepting chemotaxis (MCP) protein family.</text>
</comment>
<dbReference type="InterPro" id="IPR004089">
    <property type="entry name" value="MCPsignal_dom"/>
</dbReference>
<dbReference type="PANTHER" id="PTHR32089">
    <property type="entry name" value="METHYL-ACCEPTING CHEMOTAXIS PROTEIN MCPB"/>
    <property type="match status" value="1"/>
</dbReference>
<feature type="domain" description="Methyl-accepting transducer" evidence="4">
    <location>
        <begin position="195"/>
        <end position="420"/>
    </location>
</feature>
<dbReference type="SUPFAM" id="SSF58104">
    <property type="entry name" value="Methyl-accepting chemotaxis protein (MCP) signaling domain"/>
    <property type="match status" value="1"/>
</dbReference>
<evidence type="ECO:0000313" key="5">
    <source>
        <dbReference type="EMBL" id="MEN2990081.1"/>
    </source>
</evidence>
<dbReference type="PANTHER" id="PTHR32089:SF112">
    <property type="entry name" value="LYSOZYME-LIKE PROTEIN-RELATED"/>
    <property type="match status" value="1"/>
</dbReference>
<dbReference type="SUPFAM" id="SSF46458">
    <property type="entry name" value="Globin-like"/>
    <property type="match status" value="1"/>
</dbReference>
<evidence type="ECO:0000259" key="4">
    <source>
        <dbReference type="PROSITE" id="PS50111"/>
    </source>
</evidence>
<dbReference type="CDD" id="cd01068">
    <property type="entry name" value="globin_sensor"/>
    <property type="match status" value="1"/>
</dbReference>
<comment type="caution">
    <text evidence="5">The sequence shown here is derived from an EMBL/GenBank/DDBJ whole genome shotgun (WGS) entry which is preliminary data.</text>
</comment>
<name>A0ABU9YN40_9PROT</name>
<keyword evidence="6" id="KW-1185">Reference proteome</keyword>